<dbReference type="PANTHER" id="PTHR43341:SF38">
    <property type="entry name" value="PROLINE TRANSPORTER (EUROFUNG)"/>
    <property type="match status" value="1"/>
</dbReference>
<feature type="transmembrane region" description="Helical" evidence="8">
    <location>
        <begin position="54"/>
        <end position="74"/>
    </location>
</feature>
<dbReference type="VEuPathDB" id="FungiDB:BTJ68_02643"/>
<dbReference type="EMBL" id="QWIO01001286">
    <property type="protein sequence ID" value="RMY74936.1"/>
    <property type="molecule type" value="Genomic_DNA"/>
</dbReference>
<protein>
    <recommendedName>
        <fullName evidence="9">Amino acid permease/ SLC12A domain-containing protein</fullName>
    </recommendedName>
</protein>
<dbReference type="InterPro" id="IPR004841">
    <property type="entry name" value="AA-permease/SLC12A_dom"/>
</dbReference>
<feature type="transmembrane region" description="Helical" evidence="8">
    <location>
        <begin position="383"/>
        <end position="400"/>
    </location>
</feature>
<evidence type="ECO:0000259" key="9">
    <source>
        <dbReference type="Pfam" id="PF00324"/>
    </source>
</evidence>
<feature type="transmembrane region" description="Helical" evidence="8">
    <location>
        <begin position="120"/>
        <end position="141"/>
    </location>
</feature>
<feature type="region of interest" description="Disordered" evidence="7">
    <location>
        <begin position="1"/>
        <end position="30"/>
    </location>
</feature>
<dbReference type="AlphaFoldDB" id="A0A3M7EFN7"/>
<feature type="transmembrane region" description="Helical" evidence="8">
    <location>
        <begin position="412"/>
        <end position="435"/>
    </location>
</feature>
<evidence type="ECO:0000256" key="1">
    <source>
        <dbReference type="ARBA" id="ARBA00004141"/>
    </source>
</evidence>
<dbReference type="Gene3D" id="1.20.1740.10">
    <property type="entry name" value="Amino acid/polyamine transporter I"/>
    <property type="match status" value="1"/>
</dbReference>
<evidence type="ECO:0000313" key="11">
    <source>
        <dbReference type="Proteomes" id="UP000269539"/>
    </source>
</evidence>
<organism evidence="10 11">
    <name type="scientific">Hortaea werneckii</name>
    <name type="common">Black yeast</name>
    <name type="synonym">Cladosporium werneckii</name>
    <dbReference type="NCBI Taxonomy" id="91943"/>
    <lineage>
        <taxon>Eukaryota</taxon>
        <taxon>Fungi</taxon>
        <taxon>Dikarya</taxon>
        <taxon>Ascomycota</taxon>
        <taxon>Pezizomycotina</taxon>
        <taxon>Dothideomycetes</taxon>
        <taxon>Dothideomycetidae</taxon>
        <taxon>Mycosphaerellales</taxon>
        <taxon>Teratosphaeriaceae</taxon>
        <taxon>Hortaea</taxon>
    </lineage>
</organism>
<keyword evidence="4" id="KW-0029">Amino-acid transport</keyword>
<feature type="compositionally biased region" description="Basic and acidic residues" evidence="7">
    <location>
        <begin position="1"/>
        <end position="14"/>
    </location>
</feature>
<feature type="transmembrane region" description="Helical" evidence="8">
    <location>
        <begin position="80"/>
        <end position="108"/>
    </location>
</feature>
<dbReference type="GO" id="GO:0015171">
    <property type="term" value="F:amino acid transmembrane transporter activity"/>
    <property type="evidence" value="ECO:0007669"/>
    <property type="project" value="TreeGrafter"/>
</dbReference>
<sequence length="599" mass="66345">MGHPHDDDDPEKLRTTTTNGSEGVPQNGTVEITEASEEKFGTTKRGLKSRHAQMIALGGSIGTGLFVGTGRTLATGGPAFTLVGFIIMSFLLFAVVTAITEVATYLPVHGASMAYYGNRYISRSMGFALGWLYWYALGILVPYEITAAGLVIDYWENPVNIGVWMTVMLVVIVGLNFLPVAFYGETEFWFACSKVIMMVGLLILSFILFWGGVPSQDSRLGFRYWQEPGAAKPVTLNGDIGLFISFWVTLVNCVFPFVFAPELIIVTAGEMQSPRRNLPKAAKRYFYRLIGFYVLGVLAIGVTCPSNDPRLTDGGAGAGSSPFVVAIANAGIEVLPSIVNAVILISAWSSGNSFLYMSVRSLYSLAIAGNAPAIFKKCTKSGVPIYAVAVSSLFAALSYLNVSNQGGVVFDWFVNLTNTWGLVSWVCCMIIFLRFRMACRYHGVQSPWRNFCQPYGAWVAMVAFTILCLINGFTVFFPQNWSASKFLTAYVGLPVFFAMYFGHRLWAWRDKWVRDPWDIDMHTGLKEVEDAELPPQPRKGFGKLWLIIEQNRMNLHYKFFSLRPSSKLFRARDVPSVCGAKRPSSLLKPSRLNTPANFR</sequence>
<dbReference type="Proteomes" id="UP000269539">
    <property type="component" value="Unassembled WGS sequence"/>
</dbReference>
<feature type="transmembrane region" description="Helical" evidence="8">
    <location>
        <begin position="323"/>
        <end position="348"/>
    </location>
</feature>
<keyword evidence="6 8" id="KW-0472">Membrane</keyword>
<evidence type="ECO:0000256" key="3">
    <source>
        <dbReference type="ARBA" id="ARBA00022692"/>
    </source>
</evidence>
<accession>A0A3M7EFN7</accession>
<evidence type="ECO:0000256" key="2">
    <source>
        <dbReference type="ARBA" id="ARBA00022448"/>
    </source>
</evidence>
<evidence type="ECO:0000256" key="7">
    <source>
        <dbReference type="SAM" id="MobiDB-lite"/>
    </source>
</evidence>
<keyword evidence="2" id="KW-0813">Transport</keyword>
<feature type="transmembrane region" description="Helical" evidence="8">
    <location>
        <begin position="483"/>
        <end position="502"/>
    </location>
</feature>
<feature type="domain" description="Amino acid permease/ SLC12A" evidence="9">
    <location>
        <begin position="51"/>
        <end position="507"/>
    </location>
</feature>
<evidence type="ECO:0000256" key="8">
    <source>
        <dbReference type="SAM" id="Phobius"/>
    </source>
</evidence>
<dbReference type="PIRSF" id="PIRSF006060">
    <property type="entry name" value="AA_transporter"/>
    <property type="match status" value="1"/>
</dbReference>
<comment type="caution">
    <text evidence="10">The sequence shown here is derived from an EMBL/GenBank/DDBJ whole genome shotgun (WGS) entry which is preliminary data.</text>
</comment>
<evidence type="ECO:0000256" key="6">
    <source>
        <dbReference type="ARBA" id="ARBA00023136"/>
    </source>
</evidence>
<dbReference type="PANTHER" id="PTHR43341">
    <property type="entry name" value="AMINO ACID PERMEASE"/>
    <property type="match status" value="1"/>
</dbReference>
<dbReference type="FunFam" id="1.20.1740.10:FF:000006">
    <property type="entry name" value="General amino acid permease"/>
    <property type="match status" value="1"/>
</dbReference>
<dbReference type="GO" id="GO:0016020">
    <property type="term" value="C:membrane"/>
    <property type="evidence" value="ECO:0007669"/>
    <property type="project" value="UniProtKB-SubCell"/>
</dbReference>
<gene>
    <name evidence="10" type="ORF">D0864_09922</name>
</gene>
<evidence type="ECO:0000256" key="4">
    <source>
        <dbReference type="ARBA" id="ARBA00022970"/>
    </source>
</evidence>
<feature type="compositionally biased region" description="Polar residues" evidence="7">
    <location>
        <begin position="15"/>
        <end position="30"/>
    </location>
</feature>
<keyword evidence="5 8" id="KW-1133">Transmembrane helix</keyword>
<evidence type="ECO:0000256" key="5">
    <source>
        <dbReference type="ARBA" id="ARBA00022989"/>
    </source>
</evidence>
<dbReference type="InterPro" id="IPR050524">
    <property type="entry name" value="APC_YAT"/>
</dbReference>
<proteinExistence type="predicted"/>
<comment type="subcellular location">
    <subcellularLocation>
        <location evidence="1">Membrane</location>
        <topology evidence="1">Multi-pass membrane protein</topology>
    </subcellularLocation>
</comment>
<feature type="transmembrane region" description="Helical" evidence="8">
    <location>
        <begin position="195"/>
        <end position="213"/>
    </location>
</feature>
<name>A0A3M7EFN7_HORWE</name>
<feature type="transmembrane region" description="Helical" evidence="8">
    <location>
        <begin position="455"/>
        <end position="477"/>
    </location>
</feature>
<feature type="transmembrane region" description="Helical" evidence="8">
    <location>
        <begin position="161"/>
        <end position="183"/>
    </location>
</feature>
<evidence type="ECO:0000313" key="10">
    <source>
        <dbReference type="EMBL" id="RMY74936.1"/>
    </source>
</evidence>
<feature type="transmembrane region" description="Helical" evidence="8">
    <location>
        <begin position="240"/>
        <end position="264"/>
    </location>
</feature>
<keyword evidence="3 8" id="KW-0812">Transmembrane</keyword>
<feature type="transmembrane region" description="Helical" evidence="8">
    <location>
        <begin position="285"/>
        <end position="303"/>
    </location>
</feature>
<reference evidence="10 11" key="1">
    <citation type="journal article" date="2018" name="BMC Genomics">
        <title>Genomic evidence for intraspecific hybridization in a clonal and extremely halotolerant yeast.</title>
        <authorList>
            <person name="Gostincar C."/>
            <person name="Stajich J.E."/>
            <person name="Zupancic J."/>
            <person name="Zalar P."/>
            <person name="Gunde-Cimerman N."/>
        </authorList>
    </citation>
    <scope>NUCLEOTIDE SEQUENCE [LARGE SCALE GENOMIC DNA]</scope>
    <source>
        <strain evidence="10 11">EXF-10513</strain>
    </source>
</reference>
<dbReference type="Pfam" id="PF00324">
    <property type="entry name" value="AA_permease"/>
    <property type="match status" value="1"/>
</dbReference>